<dbReference type="EMBL" id="AFNW01000185">
    <property type="protein sequence ID" value="EKJ72997.1"/>
    <property type="molecule type" value="Genomic_DNA"/>
</dbReference>
<feature type="region of interest" description="Disordered" evidence="2">
    <location>
        <begin position="1066"/>
        <end position="1085"/>
    </location>
</feature>
<protein>
    <submittedName>
        <fullName evidence="4">Uncharacterized protein</fullName>
    </submittedName>
</protein>
<proteinExistence type="predicted"/>
<dbReference type="InterPro" id="IPR036770">
    <property type="entry name" value="Ankyrin_rpt-contain_sf"/>
</dbReference>
<organism evidence="4 5">
    <name type="scientific">Fusarium pseudograminearum (strain CS3096)</name>
    <name type="common">Wheat and barley crown-rot fungus</name>
    <dbReference type="NCBI Taxonomy" id="1028729"/>
    <lineage>
        <taxon>Eukaryota</taxon>
        <taxon>Fungi</taxon>
        <taxon>Dikarya</taxon>
        <taxon>Ascomycota</taxon>
        <taxon>Pezizomycotina</taxon>
        <taxon>Sordariomycetes</taxon>
        <taxon>Hypocreomycetidae</taxon>
        <taxon>Hypocreales</taxon>
        <taxon>Nectriaceae</taxon>
        <taxon>Fusarium</taxon>
    </lineage>
</organism>
<evidence type="ECO:0000256" key="3">
    <source>
        <dbReference type="SAM" id="Phobius"/>
    </source>
</evidence>
<dbReference type="GeneID" id="20365403"/>
<name>K3VFL8_FUSPC</name>
<keyword evidence="3" id="KW-0812">Transmembrane</keyword>
<dbReference type="PROSITE" id="PS50297">
    <property type="entry name" value="ANK_REP_REGION"/>
    <property type="match status" value="2"/>
</dbReference>
<dbReference type="PANTHER" id="PTHR47685">
    <property type="entry name" value="MAGNESIUM TRANSPORT PROTEIN CORA"/>
    <property type="match status" value="1"/>
</dbReference>
<dbReference type="PANTHER" id="PTHR47685:SF1">
    <property type="entry name" value="MAGNESIUM TRANSPORT PROTEIN CORA"/>
    <property type="match status" value="1"/>
</dbReference>
<feature type="compositionally biased region" description="Basic and acidic residues" evidence="2">
    <location>
        <begin position="980"/>
        <end position="1009"/>
    </location>
</feature>
<feature type="compositionally biased region" description="Polar residues" evidence="2">
    <location>
        <begin position="1010"/>
        <end position="1024"/>
    </location>
</feature>
<dbReference type="AlphaFoldDB" id="K3VFL8"/>
<keyword evidence="3" id="KW-0472">Membrane</keyword>
<dbReference type="KEGG" id="fpu:FPSE_06785"/>
<feature type="region of interest" description="Disordered" evidence="2">
    <location>
        <begin position="754"/>
        <end position="779"/>
    </location>
</feature>
<keyword evidence="3" id="KW-1133">Transmembrane helix</keyword>
<keyword evidence="1" id="KW-0040">ANK repeat</keyword>
<dbReference type="InterPro" id="IPR002110">
    <property type="entry name" value="Ankyrin_rpt"/>
</dbReference>
<dbReference type="Pfam" id="PF12796">
    <property type="entry name" value="Ank_2"/>
    <property type="match status" value="2"/>
</dbReference>
<feature type="compositionally biased region" description="Polar residues" evidence="2">
    <location>
        <begin position="762"/>
        <end position="771"/>
    </location>
</feature>
<evidence type="ECO:0000313" key="4">
    <source>
        <dbReference type="EMBL" id="EKJ72997.1"/>
    </source>
</evidence>
<dbReference type="Gene3D" id="1.20.58.340">
    <property type="entry name" value="Magnesium transport protein CorA, transmembrane region"/>
    <property type="match status" value="1"/>
</dbReference>
<dbReference type="InterPro" id="IPR050829">
    <property type="entry name" value="CorA_MIT"/>
</dbReference>
<feature type="region of interest" description="Disordered" evidence="2">
    <location>
        <begin position="970"/>
        <end position="1029"/>
    </location>
</feature>
<feature type="repeat" description="ANK" evidence="1">
    <location>
        <begin position="230"/>
        <end position="262"/>
    </location>
</feature>
<dbReference type="SMART" id="SM00248">
    <property type="entry name" value="ANK"/>
    <property type="match status" value="4"/>
</dbReference>
<evidence type="ECO:0000256" key="1">
    <source>
        <dbReference type="PROSITE-ProRule" id="PRU00023"/>
    </source>
</evidence>
<dbReference type="HOGENOM" id="CLU_276488_0_0_1"/>
<dbReference type="Proteomes" id="UP000007978">
    <property type="component" value="Chromosome 4"/>
</dbReference>
<feature type="repeat" description="ANK" evidence="1">
    <location>
        <begin position="360"/>
        <end position="392"/>
    </location>
</feature>
<dbReference type="OrthoDB" id="4765978at2759"/>
<evidence type="ECO:0000256" key="2">
    <source>
        <dbReference type="SAM" id="MobiDB-lite"/>
    </source>
</evidence>
<comment type="caution">
    <text evidence="4">The sequence shown here is derived from an EMBL/GenBank/DDBJ whole genome shotgun (WGS) entry which is preliminary data.</text>
</comment>
<dbReference type="SUPFAM" id="SSF48403">
    <property type="entry name" value="Ankyrin repeat"/>
    <property type="match status" value="1"/>
</dbReference>
<keyword evidence="5" id="KW-1185">Reference proteome</keyword>
<evidence type="ECO:0000313" key="5">
    <source>
        <dbReference type="Proteomes" id="UP000007978"/>
    </source>
</evidence>
<dbReference type="Gene3D" id="1.25.40.20">
    <property type="entry name" value="Ankyrin repeat-containing domain"/>
    <property type="match status" value="2"/>
</dbReference>
<dbReference type="eggNOG" id="KOG4177">
    <property type="taxonomic scope" value="Eukaryota"/>
</dbReference>
<gene>
    <name evidence="4" type="ORF">FPSE_06785</name>
</gene>
<feature type="transmembrane region" description="Helical" evidence="3">
    <location>
        <begin position="1188"/>
        <end position="1205"/>
    </location>
</feature>
<sequence length="1244" mass="142023">MTEHDDQTALHRSDAVSPKPNIEINTNYLISKDSTKHLDGIETTEKLLAVELQFIKSLPGQWVMHLKILEKNTTLNPKISETAAFKITESDNSKQSYNLLPNSPSINKSSPNTVDFQLDWLEKSRLCLAILFRSSHSPTFEFSFSRIGKSVDFANAPISSVDRLAPSEPTSDETPFSWALAHKWFDAFVSSDDETLLSWAARNRNLDVMKHLKTHATDRFESLLEHRDERGRTPISLAAGTGRRDIVKFLFKAGANLFSEDDENLTPLSWAASRQFYISNLELFLFIFDIWKRSDNPPKWWELKHLCQAARFGWITPADTFFSSLKEGNSIINEGHSNFRNVDDVLPIEAAPLESERIYHEKTTLCIAAEHGHSDIVQMLLRSDANVNFTTQTFKLTPLMLAITGVADEYAKARVVDLLLTGGAVISEKNSKGQTAEDLAINKRLPSVVTRLQWRSKDGPAAESADQLDQAVDALFLATVTTFKSEGDSLKGFVSERHDVSQLLLNQEYESTEEEEKQEAVSKWIHLPANNMRWVEVLISQLYKDKTQTYNILKPERWVRRQHHRGLDTSNATSVKPGIHHARFMRPLCQAFRSSKDEAPSKKKSPCKEQNAFDTNLVLFMPYLHWDITKRHTQREDVMKQTTRSTNPIKGWNKDQSFLNSYLFYKEDSQNKSATGLDLERHFMHQPHVRRTLDQYYYHELDNTRERDRDQVLSRAACQRDLLPESKVLAVVDQLWLWILTGKSGKPTTIVTCFPDKEPNSKNEGNGNGATDSDDDLDPYGDTTILRQVHSHMLDYPQTYLDTEGQDERLRFKEMYEMAIGDVMQQETELFDEFTAVMEVTKKEQKTKQSLKTQLNALSEVQTPEKARPQDTKQFQVNLTKRFEAVLKDLNDNSANQLIDFLVHSSGERITQEKVENLFKIAQLRVLDITKEVQLLHQIKDVQDELRIMSMIFRDQKVVIHEMEDIIQSIPSKGATEDPSESKWRKPTETIARELSEEDKTPDRAREKTPIQNVDGNTGVTKTSTNEEEDNVRVGNDELFSLANGVKSLVPEVTRNHIRHDAFFTSMAPKTGPSTSLDKKQRSAPSPRAIVQLSIDEIEDMIEGANNVYNALNLLIDLKQKQSNVMDARYARVQAEQSVKQGKTIMVFTIVTIVFLPLSFMAAFFAIDIHQFKRASDGKLSIGYVSEIMFPVSAFIIAFLIYIAFEIDSFESWWTKWTGKLPVVKKRKVGDVENPPSGNDNRRD</sequence>
<feature type="transmembrane region" description="Helical" evidence="3">
    <location>
        <begin position="1145"/>
        <end position="1167"/>
    </location>
</feature>
<dbReference type="PROSITE" id="PS50088">
    <property type="entry name" value="ANK_REPEAT"/>
    <property type="match status" value="2"/>
</dbReference>
<dbReference type="RefSeq" id="XP_009258178.1">
    <property type="nucleotide sequence ID" value="XM_009259903.1"/>
</dbReference>
<accession>K3VFL8</accession>
<reference evidence="4 5" key="1">
    <citation type="journal article" date="2012" name="PLoS Pathog.">
        <title>Comparative pathogenomics reveals horizontally acquired novel virulence genes in fungi infecting cereal hosts.</title>
        <authorList>
            <person name="Gardiner D.M."/>
            <person name="McDonald M.C."/>
            <person name="Covarelli L."/>
            <person name="Solomon P.S."/>
            <person name="Rusu A.G."/>
            <person name="Marshall M."/>
            <person name="Kazan K."/>
            <person name="Chakraborty S."/>
            <person name="McDonald B.A."/>
            <person name="Manners J.M."/>
        </authorList>
    </citation>
    <scope>NUCLEOTIDE SEQUENCE [LARGE SCALE GENOMIC DNA]</scope>
    <source>
        <strain evidence="4 5">CS3096</strain>
    </source>
</reference>